<dbReference type="RefSeq" id="WP_007347562.1">
    <property type="nucleotide sequence ID" value="NZ_CALY02000081.1"/>
</dbReference>
<protein>
    <submittedName>
        <fullName evidence="1">Uncharacterized protein</fullName>
    </submittedName>
</protein>
<keyword evidence="2" id="KW-1185">Reference proteome</keyword>
<organism evidence="1 2">
    <name type="scientific">Bartonella rattimassiliensis 15908</name>
    <dbReference type="NCBI Taxonomy" id="1094556"/>
    <lineage>
        <taxon>Bacteria</taxon>
        <taxon>Pseudomonadati</taxon>
        <taxon>Pseudomonadota</taxon>
        <taxon>Alphaproteobacteria</taxon>
        <taxon>Hyphomicrobiales</taxon>
        <taxon>Bartonellaceae</taxon>
        <taxon>Bartonella</taxon>
    </lineage>
</organism>
<accession>J0QPD9</accession>
<reference evidence="1 2" key="1">
    <citation type="submission" date="2012-03" db="EMBL/GenBank/DDBJ databases">
        <title>The Genome Sequence of Bartonella rattimassiliensis 15908.</title>
        <authorList>
            <consortium name="The Broad Institute Genome Sequencing Platform"/>
            <consortium name="The Broad Institute Genome Sequencing Center for Infectious Disease"/>
            <person name="Feldgarden M."/>
            <person name="Kirby J."/>
            <person name="Kosoy M."/>
            <person name="Birtles R."/>
            <person name="Probert W.S."/>
            <person name="Chiaraviglio L."/>
            <person name="Young S.K."/>
            <person name="Zeng Q."/>
            <person name="Gargeya S."/>
            <person name="Fitzgerald M."/>
            <person name="Haas B."/>
            <person name="Abouelleil A."/>
            <person name="Alvarado L."/>
            <person name="Arachchi H.M."/>
            <person name="Berlin A."/>
            <person name="Chapman S.B."/>
            <person name="Gearin G."/>
            <person name="Goldberg J."/>
            <person name="Griggs A."/>
            <person name="Gujja S."/>
            <person name="Hansen M."/>
            <person name="Heiman D."/>
            <person name="Howarth C."/>
            <person name="Larimer J."/>
            <person name="Lui A."/>
            <person name="MacDonald P.J.P."/>
            <person name="McCowen C."/>
            <person name="Montmayeur A."/>
            <person name="Murphy C."/>
            <person name="Neiman D."/>
            <person name="Pearson M."/>
            <person name="Priest M."/>
            <person name="Roberts A."/>
            <person name="Saif S."/>
            <person name="Shea T."/>
            <person name="Sisk P."/>
            <person name="Stolte C."/>
            <person name="Sykes S."/>
            <person name="Wortman J."/>
            <person name="Nusbaum C."/>
            <person name="Birren B."/>
        </authorList>
    </citation>
    <scope>NUCLEOTIDE SEQUENCE [LARGE SCALE GENOMIC DNA]</scope>
    <source>
        <strain evidence="1 2">15908</strain>
    </source>
</reference>
<name>J0QPD9_9HYPH</name>
<proteinExistence type="predicted"/>
<dbReference type="Proteomes" id="UP000001077">
    <property type="component" value="Unassembled WGS sequence"/>
</dbReference>
<evidence type="ECO:0000313" key="2">
    <source>
        <dbReference type="Proteomes" id="UP000001077"/>
    </source>
</evidence>
<dbReference type="PATRIC" id="fig|1094556.3.peg.1456"/>
<dbReference type="HOGENOM" id="CLU_2767499_0_0_5"/>
<dbReference type="EMBL" id="AILY01000032">
    <property type="protein sequence ID" value="EJF84874.1"/>
    <property type="molecule type" value="Genomic_DNA"/>
</dbReference>
<dbReference type="AlphaFoldDB" id="J0QPD9"/>
<comment type="caution">
    <text evidence="1">The sequence shown here is derived from an EMBL/GenBank/DDBJ whole genome shotgun (WGS) entry which is preliminary data.</text>
</comment>
<sequence length="69" mass="8309">MKQKMLYAADSVRAVKRHQGDDWGTRLKKRVYVRDQCRLEIFVFLKAERIKNIQRRSCQCSDVLSFRTM</sequence>
<evidence type="ECO:0000313" key="1">
    <source>
        <dbReference type="EMBL" id="EJF84874.1"/>
    </source>
</evidence>
<gene>
    <name evidence="1" type="ORF">MCY_01426</name>
</gene>